<keyword evidence="3" id="KW-1185">Reference proteome</keyword>
<evidence type="ECO:0000313" key="2">
    <source>
        <dbReference type="EMBL" id="KAJ3132641.1"/>
    </source>
</evidence>
<dbReference type="GO" id="GO:0005929">
    <property type="term" value="C:cilium"/>
    <property type="evidence" value="ECO:0007669"/>
    <property type="project" value="TreeGrafter"/>
</dbReference>
<dbReference type="GO" id="GO:0030992">
    <property type="term" value="C:intraciliary transport particle B"/>
    <property type="evidence" value="ECO:0007669"/>
    <property type="project" value="InterPro"/>
</dbReference>
<accession>A0AAD5XFK4</accession>
<dbReference type="GO" id="GO:0035735">
    <property type="term" value="P:intraciliary transport involved in cilium assembly"/>
    <property type="evidence" value="ECO:0007669"/>
    <property type="project" value="TreeGrafter"/>
</dbReference>
<dbReference type="InterPro" id="IPR029602">
    <property type="entry name" value="IFT74"/>
</dbReference>
<proteinExistence type="predicted"/>
<feature type="coiled-coil region" evidence="1">
    <location>
        <begin position="15"/>
        <end position="49"/>
    </location>
</feature>
<keyword evidence="1" id="KW-0175">Coiled coil</keyword>
<comment type="caution">
    <text evidence="2">The sequence shown here is derived from an EMBL/GenBank/DDBJ whole genome shotgun (WGS) entry which is preliminary data.</text>
</comment>
<reference evidence="2" key="1">
    <citation type="submission" date="2020-05" db="EMBL/GenBank/DDBJ databases">
        <title>Phylogenomic resolution of chytrid fungi.</title>
        <authorList>
            <person name="Stajich J.E."/>
            <person name="Amses K."/>
            <person name="Simmons R."/>
            <person name="Seto K."/>
            <person name="Myers J."/>
            <person name="Bonds A."/>
            <person name="Quandt C.A."/>
            <person name="Barry K."/>
            <person name="Liu P."/>
            <person name="Grigoriev I."/>
            <person name="Longcore J.E."/>
            <person name="James T.Y."/>
        </authorList>
    </citation>
    <scope>NUCLEOTIDE SEQUENCE</scope>
    <source>
        <strain evidence="2">JEL0513</strain>
    </source>
</reference>
<evidence type="ECO:0000256" key="1">
    <source>
        <dbReference type="SAM" id="Coils"/>
    </source>
</evidence>
<dbReference type="GO" id="GO:0048487">
    <property type="term" value="F:beta-tubulin binding"/>
    <property type="evidence" value="ECO:0007669"/>
    <property type="project" value="InterPro"/>
</dbReference>
<organism evidence="2 3">
    <name type="scientific">Physocladia obscura</name>
    <dbReference type="NCBI Taxonomy" id="109957"/>
    <lineage>
        <taxon>Eukaryota</taxon>
        <taxon>Fungi</taxon>
        <taxon>Fungi incertae sedis</taxon>
        <taxon>Chytridiomycota</taxon>
        <taxon>Chytridiomycota incertae sedis</taxon>
        <taxon>Chytridiomycetes</taxon>
        <taxon>Chytridiales</taxon>
        <taxon>Chytriomycetaceae</taxon>
        <taxon>Physocladia</taxon>
    </lineage>
</organism>
<dbReference type="EMBL" id="JADGJH010000243">
    <property type="protein sequence ID" value="KAJ3132641.1"/>
    <property type="molecule type" value="Genomic_DNA"/>
</dbReference>
<dbReference type="AlphaFoldDB" id="A0AAD5XFK4"/>
<gene>
    <name evidence="2" type="primary">IFT74</name>
    <name evidence="2" type="ORF">HK100_005120</name>
</gene>
<feature type="coiled-coil region" evidence="1">
    <location>
        <begin position="311"/>
        <end position="380"/>
    </location>
</feature>
<dbReference type="Proteomes" id="UP001211907">
    <property type="component" value="Unassembled WGS sequence"/>
</dbReference>
<dbReference type="PANTHER" id="PTHR31432">
    <property type="entry name" value="INTRAFLAGELLAR TRANSPORT PROTEIN 74 HOMOLOG"/>
    <property type="match status" value="1"/>
</dbReference>
<name>A0AAD5XFK4_9FUNG</name>
<dbReference type="PANTHER" id="PTHR31432:SF0">
    <property type="entry name" value="INTRAFLAGELLAR TRANSPORT PROTEIN 74 HOMOLOG"/>
    <property type="match status" value="1"/>
</dbReference>
<evidence type="ECO:0000313" key="3">
    <source>
        <dbReference type="Proteomes" id="UP001211907"/>
    </source>
</evidence>
<protein>
    <submittedName>
        <fullName evidence="2">Intraflagellar transport protein 74</fullName>
    </submittedName>
</protein>
<sequence length="483" mass="56890">MNNETEIMNKENSNYTAFEKRSDTLANELRELQGQLGDLNTLIDKLHTDSDLSDIEKHCAQLKSKNQRESQTLDEIFMQRQHKSRDVRKDLLIREVEKSIEEERQKSESQINELEPERRAIYIESKNHNSHYIEEIHRRQIELDDLIAKESILKQEIRHDTVKQRALVYHEKLMGLRNKRKEMEEMLNALDREAGPMEKNRLLEQVKSDNQETSAMERKITELDEQAHKFNEALSQIEMDTDVNQGDKSGKYEELVKKDREMTAFLDTFDDKKNEAIKKNETIERDIVSLLHRIKTLAKNDGSKLPSQQDHQELQSDLKFKEKEMKNSESTMEGLIIERERRLQDFEKVNQLETKLNAELEFLNDKIEKLESDIKKVSNIEDVKREAELMKKKNLNDREFLKTQRDTLKSYCKTLVSKQEAKRSHMNENETFTQLGALEQRLRHHIVSKTAESDYKTVAIESMQLVDELNSIRGKLLSLPPAR</sequence>